<keyword evidence="3" id="KW-1185">Reference proteome</keyword>
<comment type="caution">
    <text evidence="2">The sequence shown here is derived from an EMBL/GenBank/DDBJ whole genome shotgun (WGS) entry which is preliminary data.</text>
</comment>
<name>A0ABW3SYY4_9CAUL</name>
<evidence type="ECO:0000313" key="3">
    <source>
        <dbReference type="Proteomes" id="UP001597216"/>
    </source>
</evidence>
<feature type="chain" id="PRO_5045418789" description="Lipoprotein" evidence="1">
    <location>
        <begin position="20"/>
        <end position="126"/>
    </location>
</feature>
<accession>A0ABW3SYY4</accession>
<evidence type="ECO:0000313" key="2">
    <source>
        <dbReference type="EMBL" id="MFD1189903.1"/>
    </source>
</evidence>
<gene>
    <name evidence="2" type="ORF">ACFQ27_04865</name>
</gene>
<organism evidence="2 3">
    <name type="scientific">Phenylobacterium conjunctum</name>
    <dbReference type="NCBI Taxonomy" id="1298959"/>
    <lineage>
        <taxon>Bacteria</taxon>
        <taxon>Pseudomonadati</taxon>
        <taxon>Pseudomonadota</taxon>
        <taxon>Alphaproteobacteria</taxon>
        <taxon>Caulobacterales</taxon>
        <taxon>Caulobacteraceae</taxon>
        <taxon>Phenylobacterium</taxon>
    </lineage>
</organism>
<dbReference type="PROSITE" id="PS51257">
    <property type="entry name" value="PROKAR_LIPOPROTEIN"/>
    <property type="match status" value="1"/>
</dbReference>
<sequence>MRPAGLVLGGALLLTSACAPEPVEAPAPAALVLDCAQGFDVLSAKIAAEPGLTRATAPGEPYRYYNAADGHVSYVVTEPGGAGHPAIVRQTATPAGMVEDGCPYGDKSGYDELVAYLRSLAKVRGQ</sequence>
<feature type="signal peptide" evidence="1">
    <location>
        <begin position="1"/>
        <end position="19"/>
    </location>
</feature>
<keyword evidence="1" id="KW-0732">Signal</keyword>
<proteinExistence type="predicted"/>
<evidence type="ECO:0008006" key="4">
    <source>
        <dbReference type="Google" id="ProtNLM"/>
    </source>
</evidence>
<dbReference type="EMBL" id="JBHTLQ010000007">
    <property type="protein sequence ID" value="MFD1189903.1"/>
    <property type="molecule type" value="Genomic_DNA"/>
</dbReference>
<reference evidence="3" key="1">
    <citation type="journal article" date="2019" name="Int. J. Syst. Evol. Microbiol.">
        <title>The Global Catalogue of Microorganisms (GCM) 10K type strain sequencing project: providing services to taxonomists for standard genome sequencing and annotation.</title>
        <authorList>
            <consortium name="The Broad Institute Genomics Platform"/>
            <consortium name="The Broad Institute Genome Sequencing Center for Infectious Disease"/>
            <person name="Wu L."/>
            <person name="Ma J."/>
        </authorList>
    </citation>
    <scope>NUCLEOTIDE SEQUENCE [LARGE SCALE GENOMIC DNA]</scope>
    <source>
        <strain evidence="3">CCUG 55074</strain>
    </source>
</reference>
<dbReference type="RefSeq" id="WP_374345121.1">
    <property type="nucleotide sequence ID" value="NZ_JBHTLQ010000007.1"/>
</dbReference>
<protein>
    <recommendedName>
        <fullName evidence="4">Lipoprotein</fullName>
    </recommendedName>
</protein>
<dbReference type="Proteomes" id="UP001597216">
    <property type="component" value="Unassembled WGS sequence"/>
</dbReference>
<evidence type="ECO:0000256" key="1">
    <source>
        <dbReference type="SAM" id="SignalP"/>
    </source>
</evidence>